<dbReference type="Gene3D" id="2.60.120.620">
    <property type="entry name" value="q2cbj1_9rhob like domain"/>
    <property type="match status" value="1"/>
</dbReference>
<dbReference type="InterPro" id="IPR008775">
    <property type="entry name" value="Phytyl_CoA_dOase-like"/>
</dbReference>
<accession>A0A6J7HCJ2</accession>
<evidence type="ECO:0000313" key="1">
    <source>
        <dbReference type="EMBL" id="CAB4913459.1"/>
    </source>
</evidence>
<name>A0A6J7HCJ2_9ZZZZ</name>
<reference evidence="1" key="1">
    <citation type="submission" date="2020-05" db="EMBL/GenBank/DDBJ databases">
        <authorList>
            <person name="Chiriac C."/>
            <person name="Salcher M."/>
            <person name="Ghai R."/>
            <person name="Kavagutti S V."/>
        </authorList>
    </citation>
    <scope>NUCLEOTIDE SEQUENCE</scope>
</reference>
<organism evidence="1">
    <name type="scientific">freshwater metagenome</name>
    <dbReference type="NCBI Taxonomy" id="449393"/>
    <lineage>
        <taxon>unclassified sequences</taxon>
        <taxon>metagenomes</taxon>
        <taxon>ecological metagenomes</taxon>
    </lineage>
</organism>
<protein>
    <submittedName>
        <fullName evidence="1">Unannotated protein</fullName>
    </submittedName>
</protein>
<dbReference type="SUPFAM" id="SSF51197">
    <property type="entry name" value="Clavaminate synthase-like"/>
    <property type="match status" value="1"/>
</dbReference>
<dbReference type="PANTHER" id="PTHR20883">
    <property type="entry name" value="PHYTANOYL-COA DIOXYGENASE DOMAIN CONTAINING 1"/>
    <property type="match status" value="1"/>
</dbReference>
<dbReference type="PANTHER" id="PTHR20883:SF46">
    <property type="entry name" value="PHYTANOYL-COA HYDROXYLASE"/>
    <property type="match status" value="1"/>
</dbReference>
<sequence>MTSSTQQNLRGRFEEQGYLHVPSLDVTSGDLDRARTLLDGLFDRFASIPRQFAHDLGGGTDPDHPVLPEINAVSTLLPELRRTAVFKAALRVATDLMGPGTHLIYDHAIYKPPGLAGTTSWHQDSGYDDELETRLAIWVPFQDTAVADGCMRYVPQSHLGGRQKHLVKSTADGKTVKYLEVADGDAVDVPCEAGGATVHEFHTVHGAGPNLGENVRKAWIMDFTTSKPLGHAMWWLKDKALARRYALR</sequence>
<dbReference type="EMBL" id="CAFBMQ010000145">
    <property type="protein sequence ID" value="CAB4913459.1"/>
    <property type="molecule type" value="Genomic_DNA"/>
</dbReference>
<proteinExistence type="predicted"/>
<dbReference type="AlphaFoldDB" id="A0A6J7HCJ2"/>
<dbReference type="Pfam" id="PF05721">
    <property type="entry name" value="PhyH"/>
    <property type="match status" value="1"/>
</dbReference>
<gene>
    <name evidence="1" type="ORF">UFOPK3609_01006</name>
</gene>